<feature type="domain" description="SusD-like N-terminal" evidence="8">
    <location>
        <begin position="30"/>
        <end position="237"/>
    </location>
</feature>
<evidence type="ECO:0000256" key="2">
    <source>
        <dbReference type="ARBA" id="ARBA00006275"/>
    </source>
</evidence>
<dbReference type="InterPro" id="IPR011990">
    <property type="entry name" value="TPR-like_helical_dom_sf"/>
</dbReference>
<protein>
    <submittedName>
        <fullName evidence="9">SusD family protein</fullName>
    </submittedName>
</protein>
<gene>
    <name evidence="9" type="ORF">SAMN02745146_1081</name>
</gene>
<evidence type="ECO:0000259" key="8">
    <source>
        <dbReference type="Pfam" id="PF14322"/>
    </source>
</evidence>
<dbReference type="GO" id="GO:0009279">
    <property type="term" value="C:cell outer membrane"/>
    <property type="evidence" value="ECO:0007669"/>
    <property type="project" value="UniProtKB-SubCell"/>
</dbReference>
<evidence type="ECO:0000313" key="10">
    <source>
        <dbReference type="Proteomes" id="UP000184418"/>
    </source>
</evidence>
<dbReference type="InterPro" id="IPR012944">
    <property type="entry name" value="SusD_RagB_dom"/>
</dbReference>
<keyword evidence="5" id="KW-0998">Cell outer membrane</keyword>
<comment type="subcellular location">
    <subcellularLocation>
        <location evidence="1">Cell outer membrane</location>
    </subcellularLocation>
</comment>
<evidence type="ECO:0000256" key="5">
    <source>
        <dbReference type="ARBA" id="ARBA00023237"/>
    </source>
</evidence>
<name>A0A1M6C9J6_9BACT</name>
<dbReference type="CDD" id="cd08977">
    <property type="entry name" value="SusD"/>
    <property type="match status" value="1"/>
</dbReference>
<dbReference type="Pfam" id="PF14322">
    <property type="entry name" value="SusD-like_3"/>
    <property type="match status" value="1"/>
</dbReference>
<dbReference type="Proteomes" id="UP000184418">
    <property type="component" value="Unassembled WGS sequence"/>
</dbReference>
<dbReference type="STRING" id="1121955.SAMN02745146_1081"/>
<proteinExistence type="inferred from homology"/>
<sequence length="471" mass="51200">MKLLTSFSRRPLAALALALLLGLMSCEKQLDIQPQQSVDAATALDSPEKVESAVIGAYARLDLPQLYGTNLLLLPDLLAADGYVNWQGTFQSYREVARRTMTSINTEADRTWNQAYQTINLVNLVLDAAPVVTNKDLRDQLTGEVRLIRGMLYFELVRLYAQQYQAGGANTQPGVPLALTANKTEAQAAVRLSRASVADVYKQILDDLNAANALLPESNGVRLDAFDAQAMLARVYLQQGNYAQALAFANGVIQDGTATLNPSVLSAFTNRGSREVLFEIQQNDQNNAGDSNDGLATFYSSNANGFGGRGDVQVLTAFAGQYGTTDQRGAQPGAAIGNALIYTGDGRRSGRLRSYKWNTSGQNIPIIRLAEMYLIRAEANVRLASSVGVTPLADINRLRTRAQATPLAAVTLADVLKERELELAFEGFRIHDLRRTGRPTGSFAFNDPKLLLPIPQYEINLGNALPQNPGY</sequence>
<dbReference type="Gene3D" id="1.25.40.390">
    <property type="match status" value="1"/>
</dbReference>
<evidence type="ECO:0000259" key="7">
    <source>
        <dbReference type="Pfam" id="PF07980"/>
    </source>
</evidence>
<feature type="domain" description="RagB/SusD" evidence="7">
    <location>
        <begin position="355"/>
        <end position="436"/>
    </location>
</feature>
<evidence type="ECO:0000256" key="3">
    <source>
        <dbReference type="ARBA" id="ARBA00022729"/>
    </source>
</evidence>
<evidence type="ECO:0000256" key="1">
    <source>
        <dbReference type="ARBA" id="ARBA00004442"/>
    </source>
</evidence>
<evidence type="ECO:0000256" key="6">
    <source>
        <dbReference type="SAM" id="SignalP"/>
    </source>
</evidence>
<keyword evidence="3 6" id="KW-0732">Signal</keyword>
<dbReference type="AlphaFoldDB" id="A0A1M6C9J6"/>
<dbReference type="InterPro" id="IPR033985">
    <property type="entry name" value="SusD-like_N"/>
</dbReference>
<dbReference type="Pfam" id="PF07980">
    <property type="entry name" value="SusD_RagB"/>
    <property type="match status" value="1"/>
</dbReference>
<reference evidence="9 10" key="1">
    <citation type="submission" date="2016-11" db="EMBL/GenBank/DDBJ databases">
        <authorList>
            <person name="Jaros S."/>
            <person name="Januszkiewicz K."/>
            <person name="Wedrychowicz H."/>
        </authorList>
    </citation>
    <scope>NUCLEOTIDE SEQUENCE [LARGE SCALE GENOMIC DNA]</scope>
    <source>
        <strain evidence="9 10">DSM 21074</strain>
    </source>
</reference>
<feature type="signal peptide" evidence="6">
    <location>
        <begin position="1"/>
        <end position="30"/>
    </location>
</feature>
<organism evidence="9 10">
    <name type="scientific">Hymenobacter daecheongensis DSM 21074</name>
    <dbReference type="NCBI Taxonomy" id="1121955"/>
    <lineage>
        <taxon>Bacteria</taxon>
        <taxon>Pseudomonadati</taxon>
        <taxon>Bacteroidota</taxon>
        <taxon>Cytophagia</taxon>
        <taxon>Cytophagales</taxon>
        <taxon>Hymenobacteraceae</taxon>
        <taxon>Hymenobacter</taxon>
    </lineage>
</organism>
<feature type="chain" id="PRO_5012432158" evidence="6">
    <location>
        <begin position="31"/>
        <end position="471"/>
    </location>
</feature>
<keyword evidence="10" id="KW-1185">Reference proteome</keyword>
<dbReference type="SUPFAM" id="SSF48452">
    <property type="entry name" value="TPR-like"/>
    <property type="match status" value="1"/>
</dbReference>
<dbReference type="EMBL" id="FQYN01000002">
    <property type="protein sequence ID" value="SHI57697.1"/>
    <property type="molecule type" value="Genomic_DNA"/>
</dbReference>
<accession>A0A1M6C9J6</accession>
<dbReference type="OrthoDB" id="9792139at2"/>
<comment type="similarity">
    <text evidence="2">Belongs to the SusD family.</text>
</comment>
<evidence type="ECO:0000313" key="9">
    <source>
        <dbReference type="EMBL" id="SHI57697.1"/>
    </source>
</evidence>
<dbReference type="RefSeq" id="WP_084538798.1">
    <property type="nucleotide sequence ID" value="NZ_FQYN01000002.1"/>
</dbReference>
<evidence type="ECO:0000256" key="4">
    <source>
        <dbReference type="ARBA" id="ARBA00023136"/>
    </source>
</evidence>
<dbReference type="PROSITE" id="PS51257">
    <property type="entry name" value="PROKAR_LIPOPROTEIN"/>
    <property type="match status" value="1"/>
</dbReference>
<keyword evidence="4" id="KW-0472">Membrane</keyword>